<comment type="caution">
    <text evidence="2">The sequence shown here is derived from an EMBL/GenBank/DDBJ whole genome shotgun (WGS) entry which is preliminary data.</text>
</comment>
<dbReference type="Proteomes" id="UP000639338">
    <property type="component" value="Unassembled WGS sequence"/>
</dbReference>
<dbReference type="EMBL" id="JACMRX010000003">
    <property type="protein sequence ID" value="KAF7992970.1"/>
    <property type="molecule type" value="Genomic_DNA"/>
</dbReference>
<evidence type="ECO:0000313" key="2">
    <source>
        <dbReference type="EMBL" id="KAF7992970.1"/>
    </source>
</evidence>
<keyword evidence="3" id="KW-1185">Reference proteome</keyword>
<sequence>MSSTRLRKCKIIRKWKKGCIKKSKDTSYISIRAFNKKDNKAYYQLHNDDAKNTTIDFGNYYCLAEISMYLPACKRPKIALVCKKWKKGCVKKSKFTNQNSPRAFNKKNNKTYYQHYDDDAKNTAIDFVNDDCLAEIFTYLSVCERPKIALVCKKWKQAFDHSWQSVKKLELTHWEYNECPSYLKKYTELYGQVRFLKLLLDKCGRYLTELDLSAHGYDCIVPIINKSCPNLVKLRLRFKKLIH</sequence>
<feature type="domain" description="F-box" evidence="1">
    <location>
        <begin position="58"/>
        <end position="98"/>
    </location>
</feature>
<proteinExistence type="predicted"/>
<accession>A0A834XT38</accession>
<dbReference type="AlphaFoldDB" id="A0A834XT38"/>
<dbReference type="InterPro" id="IPR036047">
    <property type="entry name" value="F-box-like_dom_sf"/>
</dbReference>
<dbReference type="Pfam" id="PF00646">
    <property type="entry name" value="F-box"/>
    <property type="match status" value="2"/>
</dbReference>
<dbReference type="SMART" id="SM00256">
    <property type="entry name" value="FBOX"/>
    <property type="match status" value="2"/>
</dbReference>
<evidence type="ECO:0000313" key="3">
    <source>
        <dbReference type="Proteomes" id="UP000639338"/>
    </source>
</evidence>
<protein>
    <recommendedName>
        <fullName evidence="1">F-box domain-containing protein</fullName>
    </recommendedName>
</protein>
<organism evidence="2 3">
    <name type="scientific">Aphidius gifuensis</name>
    <name type="common">Parasitoid wasp</name>
    <dbReference type="NCBI Taxonomy" id="684658"/>
    <lineage>
        <taxon>Eukaryota</taxon>
        <taxon>Metazoa</taxon>
        <taxon>Ecdysozoa</taxon>
        <taxon>Arthropoda</taxon>
        <taxon>Hexapoda</taxon>
        <taxon>Insecta</taxon>
        <taxon>Pterygota</taxon>
        <taxon>Neoptera</taxon>
        <taxon>Endopterygota</taxon>
        <taxon>Hymenoptera</taxon>
        <taxon>Apocrita</taxon>
        <taxon>Ichneumonoidea</taxon>
        <taxon>Braconidae</taxon>
        <taxon>Aphidiinae</taxon>
        <taxon>Aphidius</taxon>
    </lineage>
</organism>
<dbReference type="OrthoDB" id="7701263at2759"/>
<name>A0A834XT38_APHGI</name>
<evidence type="ECO:0000259" key="1">
    <source>
        <dbReference type="SMART" id="SM00256"/>
    </source>
</evidence>
<dbReference type="Gene3D" id="1.20.1280.50">
    <property type="match status" value="1"/>
</dbReference>
<gene>
    <name evidence="2" type="ORF">HCN44_005751</name>
</gene>
<dbReference type="SUPFAM" id="SSF81383">
    <property type="entry name" value="F-box domain"/>
    <property type="match status" value="1"/>
</dbReference>
<reference evidence="2 3" key="1">
    <citation type="submission" date="2020-08" db="EMBL/GenBank/DDBJ databases">
        <title>Aphidius gifuensis genome sequencing and assembly.</title>
        <authorList>
            <person name="Du Z."/>
        </authorList>
    </citation>
    <scope>NUCLEOTIDE SEQUENCE [LARGE SCALE GENOMIC DNA]</scope>
    <source>
        <strain evidence="2">YNYX2018</strain>
        <tissue evidence="2">Adults</tissue>
    </source>
</reference>
<feature type="domain" description="F-box" evidence="1">
    <location>
        <begin position="128"/>
        <end position="169"/>
    </location>
</feature>
<dbReference type="InterPro" id="IPR001810">
    <property type="entry name" value="F-box_dom"/>
</dbReference>